<feature type="chain" id="PRO_5043685332" description="Venom serine protease 34" evidence="4">
    <location>
        <begin position="30"/>
        <end position="397"/>
    </location>
</feature>
<evidence type="ECO:0000256" key="3">
    <source>
        <dbReference type="PROSITE-ProRule" id="PRU00059"/>
    </source>
</evidence>
<organism evidence="7 8">
    <name type="scientific">Lasius platythorax</name>
    <dbReference type="NCBI Taxonomy" id="488582"/>
    <lineage>
        <taxon>Eukaryota</taxon>
        <taxon>Metazoa</taxon>
        <taxon>Ecdysozoa</taxon>
        <taxon>Arthropoda</taxon>
        <taxon>Hexapoda</taxon>
        <taxon>Insecta</taxon>
        <taxon>Pterygota</taxon>
        <taxon>Neoptera</taxon>
        <taxon>Endopterygota</taxon>
        <taxon>Hymenoptera</taxon>
        <taxon>Apocrita</taxon>
        <taxon>Aculeata</taxon>
        <taxon>Formicoidea</taxon>
        <taxon>Formicidae</taxon>
        <taxon>Formicinae</taxon>
        <taxon>Lasius</taxon>
        <taxon>Lasius</taxon>
    </lineage>
</organism>
<comment type="caution">
    <text evidence="3">Lacks conserved residue(s) required for the propagation of feature annotation.</text>
</comment>
<dbReference type="GO" id="GO:0006508">
    <property type="term" value="P:proteolysis"/>
    <property type="evidence" value="ECO:0007669"/>
    <property type="project" value="InterPro"/>
</dbReference>
<name>A0AAV2P9F0_9HYME</name>
<dbReference type="InterPro" id="IPR018114">
    <property type="entry name" value="TRYPSIN_HIS"/>
</dbReference>
<feature type="domain" description="Peptidase S1" evidence="6">
    <location>
        <begin position="156"/>
        <end position="389"/>
    </location>
</feature>
<dbReference type="FunFam" id="2.40.10.10:FF:000068">
    <property type="entry name" value="transmembrane protease serine 2"/>
    <property type="match status" value="1"/>
</dbReference>
<evidence type="ECO:0000256" key="4">
    <source>
        <dbReference type="SAM" id="SignalP"/>
    </source>
</evidence>
<dbReference type="InterPro" id="IPR051487">
    <property type="entry name" value="Ser/Thr_Proteases_Immune/Dev"/>
</dbReference>
<feature type="disulfide bond" evidence="3">
    <location>
        <begin position="33"/>
        <end position="60"/>
    </location>
</feature>
<dbReference type="EMBL" id="OZ034831">
    <property type="protein sequence ID" value="CAL1688649.1"/>
    <property type="molecule type" value="Genomic_DNA"/>
</dbReference>
<dbReference type="PRINTS" id="PR00722">
    <property type="entry name" value="CHYMOTRYPSIN"/>
</dbReference>
<evidence type="ECO:0000259" key="6">
    <source>
        <dbReference type="PROSITE" id="PS50240"/>
    </source>
</evidence>
<dbReference type="InterPro" id="IPR001314">
    <property type="entry name" value="Peptidase_S1A"/>
</dbReference>
<dbReference type="Gene3D" id="2.40.10.10">
    <property type="entry name" value="Trypsin-like serine proteases"/>
    <property type="match status" value="1"/>
</dbReference>
<evidence type="ECO:0000256" key="1">
    <source>
        <dbReference type="ARBA" id="ARBA00023157"/>
    </source>
</evidence>
<dbReference type="PROSITE" id="PS50240">
    <property type="entry name" value="TRYPSIN_DOM"/>
    <property type="match status" value="1"/>
</dbReference>
<feature type="domain" description="CUB" evidence="5">
    <location>
        <begin position="33"/>
        <end position="106"/>
    </location>
</feature>
<dbReference type="PROSITE" id="PS01180">
    <property type="entry name" value="CUB"/>
    <property type="match status" value="1"/>
</dbReference>
<dbReference type="PROSITE" id="PS00134">
    <property type="entry name" value="TRYPSIN_HIS"/>
    <property type="match status" value="1"/>
</dbReference>
<dbReference type="InterPro" id="IPR001254">
    <property type="entry name" value="Trypsin_dom"/>
</dbReference>
<dbReference type="AlphaFoldDB" id="A0AAV2P9F0"/>
<dbReference type="Pfam" id="PF00089">
    <property type="entry name" value="Trypsin"/>
    <property type="match status" value="1"/>
</dbReference>
<evidence type="ECO:0000313" key="8">
    <source>
        <dbReference type="Proteomes" id="UP001497644"/>
    </source>
</evidence>
<sequence>MMAFCWKFYGNMKVIAVCLLLFFFILIEAQSNCNSQNLETGETRVYNPNFPYKDEGEYHCMWQTTNPYISKVNCSIDIPVGDSQDCTQGSLSVQFAGENVQSYCGSGTFVLEGINATIKLDLSYYSQGGKFICEISTEKQFNEYNCKCGWKKVTRIVGGNETGVNEYPMMCGLVDSTNKELYCGCTIISHQYVVTAAHCVSPEERDITKIGVVVGEHDTTTGKETNATKLFRISNCKIHPAYENMNNDIAVCKIIGNITYSAEVGPVCLPFQHRRDSFGGIIVKALGWGLLGFGGSKSTTLQEVELNLINLEECKQSNPDVTDRNICTYTPGKDTCQMDSGGPVLWENPTTRNIILVGITSSGIGCASNEPAIDTRTGAFIDWIVSVTPGVEYCKVE</sequence>
<dbReference type="InterPro" id="IPR000859">
    <property type="entry name" value="CUB_dom"/>
</dbReference>
<dbReference type="SUPFAM" id="SSF50494">
    <property type="entry name" value="Trypsin-like serine proteases"/>
    <property type="match status" value="1"/>
</dbReference>
<dbReference type="InterPro" id="IPR043504">
    <property type="entry name" value="Peptidase_S1_PA_chymotrypsin"/>
</dbReference>
<evidence type="ECO:0000313" key="7">
    <source>
        <dbReference type="EMBL" id="CAL1688649.1"/>
    </source>
</evidence>
<accession>A0AAV2P9F0</accession>
<dbReference type="PANTHER" id="PTHR24256">
    <property type="entry name" value="TRYPTASE-RELATED"/>
    <property type="match status" value="1"/>
</dbReference>
<dbReference type="SMART" id="SM00020">
    <property type="entry name" value="Tryp_SPc"/>
    <property type="match status" value="1"/>
</dbReference>
<dbReference type="InterPro" id="IPR009003">
    <property type="entry name" value="Peptidase_S1_PA"/>
</dbReference>
<evidence type="ECO:0000259" key="5">
    <source>
        <dbReference type="PROSITE" id="PS01180"/>
    </source>
</evidence>
<proteinExistence type="inferred from homology"/>
<dbReference type="GO" id="GO:0004252">
    <property type="term" value="F:serine-type endopeptidase activity"/>
    <property type="evidence" value="ECO:0007669"/>
    <property type="project" value="InterPro"/>
</dbReference>
<dbReference type="CDD" id="cd00190">
    <property type="entry name" value="Tryp_SPc"/>
    <property type="match status" value="1"/>
</dbReference>
<gene>
    <name evidence="7" type="ORF">LPLAT_LOCUS13673</name>
</gene>
<keyword evidence="4" id="KW-0732">Signal</keyword>
<evidence type="ECO:0000256" key="2">
    <source>
        <dbReference type="ARBA" id="ARBA00024195"/>
    </source>
</evidence>
<reference evidence="7" key="1">
    <citation type="submission" date="2024-04" db="EMBL/GenBank/DDBJ databases">
        <authorList>
            <consortium name="Molecular Ecology Group"/>
        </authorList>
    </citation>
    <scope>NUCLEOTIDE SEQUENCE</scope>
</reference>
<dbReference type="Proteomes" id="UP001497644">
    <property type="component" value="Chromosome 8"/>
</dbReference>
<feature type="signal peptide" evidence="4">
    <location>
        <begin position="1"/>
        <end position="29"/>
    </location>
</feature>
<keyword evidence="1 3" id="KW-1015">Disulfide bond</keyword>
<keyword evidence="8" id="KW-1185">Reference proteome</keyword>
<evidence type="ECO:0008006" key="9">
    <source>
        <dbReference type="Google" id="ProtNLM"/>
    </source>
</evidence>
<protein>
    <recommendedName>
        <fullName evidence="9">Venom serine protease 34</fullName>
    </recommendedName>
</protein>
<comment type="similarity">
    <text evidence="2">Belongs to the peptidase S1 family. CLIP subfamily.</text>
</comment>